<dbReference type="SMART" id="SM00471">
    <property type="entry name" value="HDc"/>
    <property type="match status" value="1"/>
</dbReference>
<feature type="compositionally biased region" description="Polar residues" evidence="7">
    <location>
        <begin position="28"/>
        <end position="38"/>
    </location>
</feature>
<dbReference type="Pfam" id="PF00233">
    <property type="entry name" value="PDEase_I"/>
    <property type="match status" value="1"/>
</dbReference>
<evidence type="ECO:0000313" key="11">
    <source>
        <dbReference type="Proteomes" id="UP000241890"/>
    </source>
</evidence>
<dbReference type="PROSITE" id="PS00126">
    <property type="entry name" value="PDEASE_I_1"/>
    <property type="match status" value="1"/>
</dbReference>
<comment type="cofactor">
    <cofactor evidence="6">
        <name>a divalent metal cation</name>
        <dbReference type="ChEBI" id="CHEBI:60240"/>
    </cofactor>
    <text evidence="6">Binds 2 divalent metal cations per subunit. Site 1 may preferentially bind zinc ions, while site 2 has a preference for magnesium and/or manganese ions.</text>
</comment>
<dbReference type="InterPro" id="IPR036971">
    <property type="entry name" value="PDEase_catalytic_dom_sf"/>
</dbReference>
<feature type="compositionally biased region" description="Basic and acidic residues" evidence="7">
    <location>
        <begin position="548"/>
        <end position="558"/>
    </location>
</feature>
<dbReference type="PRINTS" id="PR00387">
    <property type="entry name" value="PDIESTERASE1"/>
</dbReference>
<dbReference type="InterPro" id="IPR023174">
    <property type="entry name" value="PDEase_CS"/>
</dbReference>
<sequence length="1036" mass="115199">MLSTSSASSNEKFNNFPDLEDIRDASQEESTQDAQFSSGPLLRGGDVRNRYSMRAGFRTNFARVTPHSSAHRDTDLSSFGGRLTSLSFRRGPLGPLSSQGGNMHMFKRRTLASPILDAVGIAPFANPSAEQKFYKLQCKASLQGLSRAAIGLSFFDATLLSLSMAIWFGPSSYNVCRIIGATISISTKLVFFALFRARPPLASRHLKLIILVITALEVGFTFLIDPVHSVELVSSESMTSLCERGQVTSPYCNYGQNSNGLFLFAVLIALLGLNISHTSTVAAGLSVPLATILASVLLYVSNTSNLVTTCMLFAFGIVCWFGTAQSEARFRQLFDRTVLSQEAMRRNRKLRASFDRHVDNERNLLEHTQLLSQENRILRRKAASRTDAEAANGIELESPLFVAIHDLRDVQRHAKQANEIAMANVLEHVIRSLQSTPELSNIDITRKARQADSLDVKTKEWLSSATSGWEQQRTRNRKVNLKSSDLQPRGDRKSKKASLESLHSSKFLRALTADSDIVHEEESSSSGSNESLVHKDSQTSFDGPAKGPGHENHHRDAGGELSLAPTSASEIAKAQASVPDLLDPITALDVNNAQHEQSLLATLRHTSSTRFQYNHAQQQSTRPTNAMNQDEAPLGRRRSKMPPRQISSANIESIAAMLKDFTSWNEFDVFQLGKLTPFPLTTVVDYAVDLDGTLTAVDISYSRLINFCQFIDTTYCYGQDIMQSEEELMRHRNPYHNNMHAADVVQSTYCFLAHAEEFGNVAPVDRFACVMAAAMHDYHHPGRTNQFLVSQGHPIAIQHNDQSPNERFHLAEAFRAMQEDKHNFLLRLPQKLRLEVRQTIIDLVLATDLAQTMHYLSRFQLYMSARTEASFSGQTNKRLTSLPTVSEEAEALPTSPGSAPSVDSLQQSGSSSLIDTDQSILLMQIAIKVADIGHPCKPRSLHIEWTTRIQQEFFIQGDIQKASGIMVDPLCDRDNINMNKAQCGFIDFVCRPLVQPFAEFANLPSLLENLNSNYRYWTQLEEEESQAVASDSTAEK</sequence>
<feature type="region of interest" description="Disordered" evidence="7">
    <location>
        <begin position="873"/>
        <end position="909"/>
    </location>
</feature>
<evidence type="ECO:0000256" key="7">
    <source>
        <dbReference type="SAM" id="MobiDB-lite"/>
    </source>
</evidence>
<evidence type="ECO:0000256" key="6">
    <source>
        <dbReference type="RuleBase" id="RU363067"/>
    </source>
</evidence>
<organism evidence="10 11">
    <name type="scientific">Hondaea fermentalgiana</name>
    <dbReference type="NCBI Taxonomy" id="2315210"/>
    <lineage>
        <taxon>Eukaryota</taxon>
        <taxon>Sar</taxon>
        <taxon>Stramenopiles</taxon>
        <taxon>Bigyra</taxon>
        <taxon>Labyrinthulomycetes</taxon>
        <taxon>Thraustochytrida</taxon>
        <taxon>Thraustochytriidae</taxon>
        <taxon>Hondaea</taxon>
    </lineage>
</organism>
<dbReference type="InterPro" id="IPR003607">
    <property type="entry name" value="HD/PDEase_dom"/>
</dbReference>
<keyword evidence="8" id="KW-0472">Membrane</keyword>
<dbReference type="InParanoid" id="A0A2R5GDV3"/>
<feature type="binding site" evidence="5">
    <location>
        <position position="777"/>
    </location>
    <ligand>
        <name>Zn(2+)</name>
        <dbReference type="ChEBI" id="CHEBI:29105"/>
        <label>2</label>
    </ligand>
</feature>
<dbReference type="PROSITE" id="PS51845">
    <property type="entry name" value="PDEASE_I_2"/>
    <property type="match status" value="1"/>
</dbReference>
<feature type="transmembrane region" description="Helical" evidence="8">
    <location>
        <begin position="282"/>
        <end position="300"/>
    </location>
</feature>
<keyword evidence="8" id="KW-1133">Transmembrane helix</keyword>
<comment type="caution">
    <text evidence="10">The sequence shown here is derived from an EMBL/GenBank/DDBJ whole genome shotgun (WGS) entry which is preliminary data.</text>
</comment>
<feature type="binding site" evidence="5">
    <location>
        <position position="931"/>
    </location>
    <ligand>
        <name>Zn(2+)</name>
        <dbReference type="ChEBI" id="CHEBI:29105"/>
        <label>1</label>
    </ligand>
</feature>
<gene>
    <name evidence="10" type="ORF">FCC1311_053352</name>
</gene>
<dbReference type="SUPFAM" id="SSF109604">
    <property type="entry name" value="HD-domain/PDEase-like"/>
    <property type="match status" value="1"/>
</dbReference>
<feature type="transmembrane region" description="Helical" evidence="8">
    <location>
        <begin position="206"/>
        <end position="224"/>
    </location>
</feature>
<dbReference type="EMBL" id="BEYU01000053">
    <property type="protein sequence ID" value="GBG29112.1"/>
    <property type="molecule type" value="Genomic_DNA"/>
</dbReference>
<dbReference type="Proteomes" id="UP000241890">
    <property type="component" value="Unassembled WGS sequence"/>
</dbReference>
<feature type="region of interest" description="Disordered" evidence="7">
    <location>
        <begin position="518"/>
        <end position="572"/>
    </location>
</feature>
<feature type="compositionally biased region" description="Polar residues" evidence="7">
    <location>
        <begin position="873"/>
        <end position="884"/>
    </location>
</feature>
<feature type="region of interest" description="Disordered" evidence="7">
    <location>
        <begin position="462"/>
        <end position="500"/>
    </location>
</feature>
<evidence type="ECO:0000256" key="8">
    <source>
        <dbReference type="SAM" id="Phobius"/>
    </source>
</evidence>
<dbReference type="EC" id="3.1.4.-" evidence="6"/>
<evidence type="ECO:0000256" key="5">
    <source>
        <dbReference type="PIRSR" id="PIRSR623088-3"/>
    </source>
</evidence>
<feature type="transmembrane region" description="Helical" evidence="8">
    <location>
        <begin position="175"/>
        <end position="194"/>
    </location>
</feature>
<dbReference type="GO" id="GO:0007165">
    <property type="term" value="P:signal transduction"/>
    <property type="evidence" value="ECO:0007669"/>
    <property type="project" value="InterPro"/>
</dbReference>
<name>A0A2R5GDV3_9STRA</name>
<dbReference type="PANTHER" id="PTHR11347">
    <property type="entry name" value="CYCLIC NUCLEOTIDE PHOSPHODIESTERASE"/>
    <property type="match status" value="1"/>
</dbReference>
<evidence type="ECO:0000256" key="2">
    <source>
        <dbReference type="ARBA" id="ARBA00022801"/>
    </source>
</evidence>
<feature type="transmembrane region" description="Helical" evidence="8">
    <location>
        <begin position="306"/>
        <end position="324"/>
    </location>
</feature>
<dbReference type="AlphaFoldDB" id="A0A2R5GDV3"/>
<feature type="transmembrane region" description="Helical" evidence="8">
    <location>
        <begin position="149"/>
        <end position="169"/>
    </location>
</feature>
<feature type="binding site" evidence="5">
    <location>
        <position position="777"/>
    </location>
    <ligand>
        <name>Zn(2+)</name>
        <dbReference type="ChEBI" id="CHEBI:29105"/>
        <label>1</label>
    </ligand>
</feature>
<feature type="binding site" evidence="5">
    <location>
        <position position="776"/>
    </location>
    <ligand>
        <name>Zn(2+)</name>
        <dbReference type="ChEBI" id="CHEBI:29105"/>
        <label>1</label>
    </ligand>
</feature>
<dbReference type="GO" id="GO:0004114">
    <property type="term" value="F:3',5'-cyclic-nucleotide phosphodiesterase activity"/>
    <property type="evidence" value="ECO:0007669"/>
    <property type="project" value="InterPro"/>
</dbReference>
<feature type="binding site" evidence="5">
    <location>
        <position position="740"/>
    </location>
    <ligand>
        <name>Zn(2+)</name>
        <dbReference type="ChEBI" id="CHEBI:29105"/>
        <label>1</label>
    </ligand>
</feature>
<feature type="active site" description="Proton donor" evidence="3">
    <location>
        <position position="736"/>
    </location>
</feature>
<protein>
    <recommendedName>
        <fullName evidence="6">Phosphodiesterase</fullName>
        <ecNumber evidence="6">3.1.4.-</ecNumber>
    </recommendedName>
</protein>
<feature type="compositionally biased region" description="Polar residues" evidence="7">
    <location>
        <begin position="462"/>
        <end position="471"/>
    </location>
</feature>
<feature type="region of interest" description="Disordered" evidence="7">
    <location>
        <begin position="612"/>
        <end position="645"/>
    </location>
</feature>
<dbReference type="InterPro" id="IPR023088">
    <property type="entry name" value="PDEase"/>
</dbReference>
<feature type="binding site" evidence="4">
    <location>
        <position position="931"/>
    </location>
    <ligand>
        <name>AMP</name>
        <dbReference type="ChEBI" id="CHEBI:456215"/>
    </ligand>
</feature>
<feature type="binding site" evidence="4">
    <location>
        <begin position="736"/>
        <end position="740"/>
    </location>
    <ligand>
        <name>AMP</name>
        <dbReference type="ChEBI" id="CHEBI:456215"/>
    </ligand>
</feature>
<evidence type="ECO:0000256" key="3">
    <source>
        <dbReference type="PIRSR" id="PIRSR623088-1"/>
    </source>
</evidence>
<evidence type="ECO:0000256" key="1">
    <source>
        <dbReference type="ARBA" id="ARBA00022723"/>
    </source>
</evidence>
<keyword evidence="8" id="KW-0812">Transmembrane</keyword>
<proteinExistence type="inferred from homology"/>
<keyword evidence="1 5" id="KW-0479">Metal-binding</keyword>
<evidence type="ECO:0000313" key="10">
    <source>
        <dbReference type="EMBL" id="GBG29112.1"/>
    </source>
</evidence>
<evidence type="ECO:0000256" key="4">
    <source>
        <dbReference type="PIRSR" id="PIRSR623088-2"/>
    </source>
</evidence>
<comment type="similarity">
    <text evidence="6">Belongs to the cyclic nucleotide phosphodiesterase family.</text>
</comment>
<feature type="binding site" evidence="4">
    <location>
        <position position="982"/>
    </location>
    <ligand>
        <name>AMP</name>
        <dbReference type="ChEBI" id="CHEBI:456215"/>
    </ligand>
</feature>
<dbReference type="GO" id="GO:0046872">
    <property type="term" value="F:metal ion binding"/>
    <property type="evidence" value="ECO:0007669"/>
    <property type="project" value="UniProtKB-KW"/>
</dbReference>
<dbReference type="CDD" id="cd00077">
    <property type="entry name" value="HDc"/>
    <property type="match status" value="1"/>
</dbReference>
<keyword evidence="2 6" id="KW-0378">Hydrolase</keyword>
<feature type="domain" description="PDEase" evidence="9">
    <location>
        <begin position="647"/>
        <end position="1024"/>
    </location>
</feature>
<feature type="region of interest" description="Disordered" evidence="7">
    <location>
        <begin position="25"/>
        <end position="47"/>
    </location>
</feature>
<keyword evidence="11" id="KW-1185">Reference proteome</keyword>
<feature type="binding site" evidence="4">
    <location>
        <position position="777"/>
    </location>
    <ligand>
        <name>AMP</name>
        <dbReference type="ChEBI" id="CHEBI:456215"/>
    </ligand>
</feature>
<feature type="compositionally biased region" description="Polar residues" evidence="7">
    <location>
        <begin position="612"/>
        <end position="628"/>
    </location>
</feature>
<dbReference type="InterPro" id="IPR002073">
    <property type="entry name" value="PDEase_catalytic_dom"/>
</dbReference>
<dbReference type="OrthoDB" id="546632at2759"/>
<accession>A0A2R5GDV3</accession>
<evidence type="ECO:0000259" key="9">
    <source>
        <dbReference type="PROSITE" id="PS51845"/>
    </source>
</evidence>
<reference evidence="10 11" key="1">
    <citation type="submission" date="2017-12" db="EMBL/GenBank/DDBJ databases">
        <title>Sequencing, de novo assembly and annotation of complete genome of a new Thraustochytrid species, strain FCC1311.</title>
        <authorList>
            <person name="Sedici K."/>
            <person name="Godart F."/>
            <person name="Aiese Cigliano R."/>
            <person name="Sanseverino W."/>
            <person name="Barakat M."/>
            <person name="Ortet P."/>
            <person name="Marechal E."/>
            <person name="Cagnac O."/>
            <person name="Amato A."/>
        </authorList>
    </citation>
    <scope>NUCLEOTIDE SEQUENCE [LARGE SCALE GENOMIC DNA]</scope>
</reference>
<dbReference type="Gene3D" id="1.10.1300.10">
    <property type="entry name" value="3'5'-cyclic nucleotide phosphodiesterase, catalytic domain"/>
    <property type="match status" value="1"/>
</dbReference>